<feature type="transmembrane region" description="Helical" evidence="10">
    <location>
        <begin position="17"/>
        <end position="34"/>
    </location>
</feature>
<dbReference type="NCBIfam" id="TIGR01528">
    <property type="entry name" value="NMN_trans_PnuC"/>
    <property type="match status" value="1"/>
</dbReference>
<evidence type="ECO:0000256" key="3">
    <source>
        <dbReference type="ARBA" id="ARBA00006669"/>
    </source>
</evidence>
<name>A0ABS9KL43_9BACT</name>
<evidence type="ECO:0000256" key="6">
    <source>
        <dbReference type="ARBA" id="ARBA00022475"/>
    </source>
</evidence>
<dbReference type="PANTHER" id="PTHR36122:SF2">
    <property type="entry name" value="NICOTINAMIDE RIBOSIDE TRANSPORTER PNUC"/>
    <property type="match status" value="1"/>
</dbReference>
<protein>
    <recommendedName>
        <fullName evidence="4">Nicotinamide riboside transporter PnuC</fullName>
    </recommendedName>
</protein>
<feature type="transmembrane region" description="Helical" evidence="10">
    <location>
        <begin position="66"/>
        <end position="83"/>
    </location>
</feature>
<dbReference type="RefSeq" id="WP_237868261.1">
    <property type="nucleotide sequence ID" value="NZ_JAKLTR010000001.1"/>
</dbReference>
<sequence>MQLQEIYQQFITGFRNATWVEYIAIITGIASVWFSRLENIWVYPVGLVSTISYVFLSFKYQLFGEATVNLYYTAMSIYGWILWAKRDPQEQHVVKISFSSRRELRDQFLFFGAFYIVFYTALTLLQKSFSPGTIPFGDALATATAFTGMLLMARKKVESWYWWLATNTASVPLYFVKGLTFTSVFYIVLFIMAIFGLIEWRKRAKENHA</sequence>
<evidence type="ECO:0000256" key="10">
    <source>
        <dbReference type="SAM" id="Phobius"/>
    </source>
</evidence>
<comment type="similarity">
    <text evidence="3">Belongs to the nicotinamide ribonucleoside (NR) uptake permease (TC 4.B.1) family.</text>
</comment>
<feature type="transmembrane region" description="Helical" evidence="10">
    <location>
        <begin position="134"/>
        <end position="153"/>
    </location>
</feature>
<keyword evidence="7 10" id="KW-0812">Transmembrane</keyword>
<evidence type="ECO:0000256" key="1">
    <source>
        <dbReference type="ARBA" id="ARBA00002672"/>
    </source>
</evidence>
<keyword evidence="12" id="KW-1185">Reference proteome</keyword>
<keyword evidence="6" id="KW-1003">Cell membrane</keyword>
<evidence type="ECO:0000256" key="4">
    <source>
        <dbReference type="ARBA" id="ARBA00017522"/>
    </source>
</evidence>
<dbReference type="InterPro" id="IPR006419">
    <property type="entry name" value="NMN_transpt_PnuC"/>
</dbReference>
<dbReference type="Proteomes" id="UP001165367">
    <property type="component" value="Unassembled WGS sequence"/>
</dbReference>
<gene>
    <name evidence="11" type="primary">pnuC</name>
    <name evidence="11" type="ORF">LZZ85_02055</name>
</gene>
<keyword evidence="5" id="KW-0813">Transport</keyword>
<keyword evidence="8 10" id="KW-1133">Transmembrane helix</keyword>
<evidence type="ECO:0000256" key="9">
    <source>
        <dbReference type="ARBA" id="ARBA00023136"/>
    </source>
</evidence>
<reference evidence="11" key="1">
    <citation type="submission" date="2022-01" db="EMBL/GenBank/DDBJ databases">
        <authorList>
            <person name="Jo J.-H."/>
            <person name="Im W.-T."/>
        </authorList>
    </citation>
    <scope>NUCLEOTIDE SEQUENCE</scope>
    <source>
        <strain evidence="11">NA20</strain>
    </source>
</reference>
<accession>A0ABS9KL43</accession>
<evidence type="ECO:0000313" key="12">
    <source>
        <dbReference type="Proteomes" id="UP001165367"/>
    </source>
</evidence>
<evidence type="ECO:0000256" key="8">
    <source>
        <dbReference type="ARBA" id="ARBA00022989"/>
    </source>
</evidence>
<dbReference type="Pfam" id="PF04973">
    <property type="entry name" value="NMN_transporter"/>
    <property type="match status" value="1"/>
</dbReference>
<comment type="caution">
    <text evidence="11">The sequence shown here is derived from an EMBL/GenBank/DDBJ whole genome shotgun (WGS) entry which is preliminary data.</text>
</comment>
<evidence type="ECO:0000256" key="5">
    <source>
        <dbReference type="ARBA" id="ARBA00022448"/>
    </source>
</evidence>
<comment type="subcellular location">
    <subcellularLocation>
        <location evidence="2">Cell membrane</location>
        <topology evidence="2">Multi-pass membrane protein</topology>
    </subcellularLocation>
</comment>
<feature type="transmembrane region" description="Helical" evidence="10">
    <location>
        <begin position="104"/>
        <end position="122"/>
    </location>
</feature>
<comment type="function">
    <text evidence="1">Required for nicotinamide riboside transport across the inner membrane.</text>
</comment>
<evidence type="ECO:0000256" key="7">
    <source>
        <dbReference type="ARBA" id="ARBA00022692"/>
    </source>
</evidence>
<keyword evidence="9 10" id="KW-0472">Membrane</keyword>
<feature type="transmembrane region" description="Helical" evidence="10">
    <location>
        <begin position="41"/>
        <end position="60"/>
    </location>
</feature>
<organism evidence="11 12">
    <name type="scientific">Terrimonas ginsenosidimutans</name>
    <dbReference type="NCBI Taxonomy" id="2908004"/>
    <lineage>
        <taxon>Bacteria</taxon>
        <taxon>Pseudomonadati</taxon>
        <taxon>Bacteroidota</taxon>
        <taxon>Chitinophagia</taxon>
        <taxon>Chitinophagales</taxon>
        <taxon>Chitinophagaceae</taxon>
        <taxon>Terrimonas</taxon>
    </lineage>
</organism>
<evidence type="ECO:0000313" key="11">
    <source>
        <dbReference type="EMBL" id="MCG2613036.1"/>
    </source>
</evidence>
<evidence type="ECO:0000256" key="2">
    <source>
        <dbReference type="ARBA" id="ARBA00004651"/>
    </source>
</evidence>
<dbReference type="PANTHER" id="PTHR36122">
    <property type="entry name" value="NICOTINAMIDE RIBOSIDE TRANSPORTER PNUC"/>
    <property type="match status" value="1"/>
</dbReference>
<dbReference type="EMBL" id="JAKLTR010000001">
    <property type="protein sequence ID" value="MCG2613036.1"/>
    <property type="molecule type" value="Genomic_DNA"/>
</dbReference>
<proteinExistence type="inferred from homology"/>
<feature type="transmembrane region" description="Helical" evidence="10">
    <location>
        <begin position="183"/>
        <end position="200"/>
    </location>
</feature>